<evidence type="ECO:0000313" key="2">
    <source>
        <dbReference type="EMBL" id="AZZ51673.1"/>
    </source>
</evidence>
<organism evidence="2 3">
    <name type="scientific">Rathayibacter festucae DSM 15932</name>
    <dbReference type="NCBI Taxonomy" id="1328866"/>
    <lineage>
        <taxon>Bacteria</taxon>
        <taxon>Bacillati</taxon>
        <taxon>Actinomycetota</taxon>
        <taxon>Actinomycetes</taxon>
        <taxon>Micrococcales</taxon>
        <taxon>Microbacteriaceae</taxon>
        <taxon>Rathayibacter</taxon>
    </lineage>
</organism>
<evidence type="ECO:0000256" key="1">
    <source>
        <dbReference type="SAM" id="Phobius"/>
    </source>
</evidence>
<keyword evidence="1" id="KW-1133">Transmembrane helix</keyword>
<accession>A0A3T0SZ89</accession>
<dbReference type="RefSeq" id="WP_127886572.1">
    <property type="nucleotide sequence ID" value="NZ_CP028137.1"/>
</dbReference>
<feature type="transmembrane region" description="Helical" evidence="1">
    <location>
        <begin position="105"/>
        <end position="126"/>
    </location>
</feature>
<proteinExistence type="predicted"/>
<protein>
    <submittedName>
        <fullName evidence="2">Uncharacterized protein</fullName>
    </submittedName>
</protein>
<evidence type="ECO:0000313" key="3">
    <source>
        <dbReference type="Proteomes" id="UP000285317"/>
    </source>
</evidence>
<dbReference type="Proteomes" id="UP000285317">
    <property type="component" value="Chromosome"/>
</dbReference>
<feature type="transmembrane region" description="Helical" evidence="1">
    <location>
        <begin position="62"/>
        <end position="85"/>
    </location>
</feature>
<dbReference type="AlphaFoldDB" id="A0A3T0SZ89"/>
<feature type="transmembrane region" description="Helical" evidence="1">
    <location>
        <begin position="21"/>
        <end position="42"/>
    </location>
</feature>
<feature type="transmembrane region" description="Helical" evidence="1">
    <location>
        <begin position="132"/>
        <end position="153"/>
    </location>
</feature>
<reference evidence="2 3" key="1">
    <citation type="submission" date="2018-03" db="EMBL/GenBank/DDBJ databases">
        <title>Bacteriophage NCPPB3778 and a type I-E CRISPR drive the evolution of the US Biological Select Agent, Rathayibacter toxicus.</title>
        <authorList>
            <person name="Davis E.W.II."/>
            <person name="Tabima J.F."/>
            <person name="Weisberg A.J."/>
            <person name="Dantas Lopes L."/>
            <person name="Wiseman M.S."/>
            <person name="Wiseman M.S."/>
            <person name="Pupko T."/>
            <person name="Belcher M.S."/>
            <person name="Sechler A.J."/>
            <person name="Tancos M.A."/>
            <person name="Schroeder B.K."/>
            <person name="Murray T.D."/>
            <person name="Luster D.G."/>
            <person name="Schneider W.L."/>
            <person name="Rogers E."/>
            <person name="Andreote F.D."/>
            <person name="Grunwald N.J."/>
            <person name="Putnam M.L."/>
            <person name="Chang J.H."/>
        </authorList>
    </citation>
    <scope>NUCLEOTIDE SEQUENCE [LARGE SCALE GENOMIC DNA]</scope>
    <source>
        <strain evidence="2 3">DSM 15932</strain>
    </source>
</reference>
<dbReference type="EMBL" id="CP028137">
    <property type="protein sequence ID" value="AZZ51673.1"/>
    <property type="molecule type" value="Genomic_DNA"/>
</dbReference>
<keyword evidence="1" id="KW-0812">Transmembrane</keyword>
<name>A0A3T0SZ89_9MICO</name>
<gene>
    <name evidence="2" type="ORF">C1I64_06170</name>
</gene>
<sequence length="158" mass="15703">MSGARPGGSAGRAPGARGREHAVRAVLGAMLALVPLAIGALVDSANGTAPTPLSADPGFVLLALGGLAVCAAVASLPVGAATYLLDRLIERVWTSSGGRLAAQVVANALVGGAAGLLLGGLVAPFWRPIERALVFTGPWALAAAALVLLSAVLRSRRR</sequence>
<keyword evidence="1" id="KW-0472">Membrane</keyword>
<dbReference type="KEGG" id="rfs:C1I64_06170"/>